<evidence type="ECO:0000313" key="5">
    <source>
        <dbReference type="Proteomes" id="UP001200022"/>
    </source>
</evidence>
<dbReference type="PROSITE" id="PS51688">
    <property type="entry name" value="ICA"/>
    <property type="match status" value="1"/>
</dbReference>
<keyword evidence="1" id="KW-0175">Coiled coil</keyword>
<accession>A0ABS9IM93</accession>
<dbReference type="InterPro" id="IPR030392">
    <property type="entry name" value="S74_ICA"/>
</dbReference>
<reference evidence="4 5" key="1">
    <citation type="submission" date="2022-01" db="EMBL/GenBank/DDBJ databases">
        <title>Draft genome sequence of Sabulilitoribacter multivorans KCTC 32326.</title>
        <authorList>
            <person name="Oh J.-S."/>
        </authorList>
    </citation>
    <scope>NUCLEOTIDE SEQUENCE [LARGE SCALE GENOMIC DNA]</scope>
    <source>
        <strain evidence="4 5">M-M16</strain>
    </source>
</reference>
<dbReference type="Pfam" id="PF05658">
    <property type="entry name" value="YadA_head"/>
    <property type="match status" value="2"/>
</dbReference>
<feature type="chain" id="PRO_5045090841" evidence="2">
    <location>
        <begin position="20"/>
        <end position="429"/>
    </location>
</feature>
<feature type="signal peptide" evidence="2">
    <location>
        <begin position="1"/>
        <end position="19"/>
    </location>
</feature>
<evidence type="ECO:0000259" key="3">
    <source>
        <dbReference type="PROSITE" id="PS51688"/>
    </source>
</evidence>
<name>A0ABS9IM93_9FLAO</name>
<gene>
    <name evidence="4" type="ORF">L3X39_13860</name>
</gene>
<dbReference type="RefSeq" id="WP_237232462.1">
    <property type="nucleotide sequence ID" value="NZ_JAKKDV010000007.1"/>
</dbReference>
<dbReference type="Gene3D" id="2.150.10.10">
    <property type="entry name" value="Serralysin-like metalloprotease, C-terminal"/>
    <property type="match status" value="1"/>
</dbReference>
<dbReference type="Pfam" id="PF13884">
    <property type="entry name" value="Peptidase_S74"/>
    <property type="match status" value="1"/>
</dbReference>
<sequence length="429" mass="45884">MKNIQYILLMLLISGFAYAQNKSINYKALIKDDSNNVLSNQNIIIEFSILEGPEIAFSDVIYAESHTVSTDDNGIVIVNIGEGIPLSGFEDVYNQLDWRSMSFFGSRFLKVQIDSGSGLTDMGTTEFKSVPFALFAEQSNNTGLELINEGSGNGWRLIGRPEDFYGPIAVGAVDLSYSWGPSPTNGATGNYATAVGLNTTASGQSSFASGVGTIASQAQATAMGAGTVASGHSSTAMGIGTRAEAPNSTAIGLYNIGGGDPLLASSTDPLFEIGNGNYVDGTNDNRSNALTVLRNGNATLSGTLTQNSDKRLKTNIAAIPYGLKTILKLKPVSYNWKKYPEQVKKSFGLIAQDVQPIINEIVSIGIDKDQTLSVSYNELIPILIKAIQEQQDIINKQDAKINGLTAELEQLKTLDQRVKQLEALTNGQQ</sequence>
<dbReference type="InterPro" id="IPR036388">
    <property type="entry name" value="WH-like_DNA-bd_sf"/>
</dbReference>
<proteinExistence type="predicted"/>
<evidence type="ECO:0000313" key="4">
    <source>
        <dbReference type="EMBL" id="MCF7561729.1"/>
    </source>
</evidence>
<dbReference type="Proteomes" id="UP001200022">
    <property type="component" value="Unassembled WGS sequence"/>
</dbReference>
<dbReference type="InterPro" id="IPR008640">
    <property type="entry name" value="Adhesin_Head_dom"/>
</dbReference>
<dbReference type="EMBL" id="JAKKDV010000007">
    <property type="protein sequence ID" value="MCF7561729.1"/>
    <property type="molecule type" value="Genomic_DNA"/>
</dbReference>
<dbReference type="Gene3D" id="1.10.10.10">
    <property type="entry name" value="Winged helix-like DNA-binding domain superfamily/Winged helix DNA-binding domain"/>
    <property type="match status" value="1"/>
</dbReference>
<organism evidence="4 5">
    <name type="scientific">Flaviramulus multivorans</name>
    <dbReference type="NCBI Taxonomy" id="1304750"/>
    <lineage>
        <taxon>Bacteria</taxon>
        <taxon>Pseudomonadati</taxon>
        <taxon>Bacteroidota</taxon>
        <taxon>Flavobacteriia</taxon>
        <taxon>Flavobacteriales</taxon>
        <taxon>Flavobacteriaceae</taxon>
        <taxon>Flaviramulus</taxon>
    </lineage>
</organism>
<protein>
    <submittedName>
        <fullName evidence="4">Tail fiber domain-containing protein</fullName>
    </submittedName>
</protein>
<feature type="domain" description="Peptidase S74" evidence="3">
    <location>
        <begin position="308"/>
        <end position="401"/>
    </location>
</feature>
<feature type="coiled-coil region" evidence="1">
    <location>
        <begin position="387"/>
        <end position="424"/>
    </location>
</feature>
<comment type="caution">
    <text evidence="4">The sequence shown here is derived from an EMBL/GenBank/DDBJ whole genome shotgun (WGS) entry which is preliminary data.</text>
</comment>
<dbReference type="SUPFAM" id="SSF101967">
    <property type="entry name" value="Adhesin YadA, collagen-binding domain"/>
    <property type="match status" value="1"/>
</dbReference>
<keyword evidence="2" id="KW-0732">Signal</keyword>
<keyword evidence="5" id="KW-1185">Reference proteome</keyword>
<evidence type="ECO:0000256" key="1">
    <source>
        <dbReference type="SAM" id="Coils"/>
    </source>
</evidence>
<dbReference type="InterPro" id="IPR011049">
    <property type="entry name" value="Serralysin-like_metalloprot_C"/>
</dbReference>
<evidence type="ECO:0000256" key="2">
    <source>
        <dbReference type="SAM" id="SignalP"/>
    </source>
</evidence>
<dbReference type="CDD" id="cd12820">
    <property type="entry name" value="LbR_YadA-like"/>
    <property type="match status" value="1"/>
</dbReference>